<name>A0A7C4EW78_9BACT</name>
<gene>
    <name evidence="1" type="ORF">ENV54_02925</name>
</gene>
<sequence length="415" mass="47187">MGPLSPRAFFGVIQSLNRPEALVRELREEDFYYLTKALSEEEALQLLSLASTKQLQHCADLEFWKKDMLYSDGIAKWLDIFAQLPIDQVQDLLTTLDPELLVAMLHPFLTVKTRNADVDYVEESDTLPAYTLEDVFYVDFPAPSLEDSLKALLEALYEADTNYYFTVMESLACGLSSDFEEAALHFRRARLAEKGFPCFEEALEIYQDSGVRHILAASPVAPRDVESPQYDDPDAAPLAYPLKTIPATSLFRQCLDQLTDSQDRDRISSELAHLANKIIVADSLDPSLYEDLTKSLRKASGYINIALQELGDGEPAAATDLLINRHIETLFRYGFQSILSLRREAMTFVRKYEGGIENLGYPLATILRELFKKRPLFAANVRGESKPRDFQDREEIIYIRRLLDDSSLEQAWEDV</sequence>
<dbReference type="Pfam" id="PF19676">
    <property type="entry name" value="DUF6178"/>
    <property type="match status" value="1"/>
</dbReference>
<proteinExistence type="predicted"/>
<evidence type="ECO:0000313" key="1">
    <source>
        <dbReference type="EMBL" id="HGH60235.1"/>
    </source>
</evidence>
<dbReference type="InterPro" id="IPR045750">
    <property type="entry name" value="DUF6178"/>
</dbReference>
<dbReference type="AlphaFoldDB" id="A0A7C4EW78"/>
<comment type="caution">
    <text evidence="1">The sequence shown here is derived from an EMBL/GenBank/DDBJ whole genome shotgun (WGS) entry which is preliminary data.</text>
</comment>
<accession>A0A7C4EW78</accession>
<protein>
    <submittedName>
        <fullName evidence="1">Uncharacterized protein</fullName>
    </submittedName>
</protein>
<reference evidence="1" key="1">
    <citation type="journal article" date="2020" name="mSystems">
        <title>Genome- and Community-Level Interaction Insights into Carbon Utilization and Element Cycling Functions of Hydrothermarchaeota in Hydrothermal Sediment.</title>
        <authorList>
            <person name="Zhou Z."/>
            <person name="Liu Y."/>
            <person name="Xu W."/>
            <person name="Pan J."/>
            <person name="Luo Z.H."/>
            <person name="Li M."/>
        </authorList>
    </citation>
    <scope>NUCLEOTIDE SEQUENCE [LARGE SCALE GENOMIC DNA]</scope>
    <source>
        <strain evidence="1">SpSt-769</strain>
    </source>
</reference>
<dbReference type="EMBL" id="DTGT01000094">
    <property type="protein sequence ID" value="HGH60235.1"/>
    <property type="molecule type" value="Genomic_DNA"/>
</dbReference>
<organism evidence="1">
    <name type="scientific">Desulfomonile tiedjei</name>
    <dbReference type="NCBI Taxonomy" id="2358"/>
    <lineage>
        <taxon>Bacteria</taxon>
        <taxon>Pseudomonadati</taxon>
        <taxon>Thermodesulfobacteriota</taxon>
        <taxon>Desulfomonilia</taxon>
        <taxon>Desulfomonilales</taxon>
        <taxon>Desulfomonilaceae</taxon>
        <taxon>Desulfomonile</taxon>
    </lineage>
</organism>